<dbReference type="AlphaFoldDB" id="A0A6C0CYZ3"/>
<dbReference type="EMBL" id="MN739512">
    <property type="protein sequence ID" value="QHT09487.1"/>
    <property type="molecule type" value="Genomic_DNA"/>
</dbReference>
<organism evidence="1">
    <name type="scientific">viral metagenome</name>
    <dbReference type="NCBI Taxonomy" id="1070528"/>
    <lineage>
        <taxon>unclassified sequences</taxon>
        <taxon>metagenomes</taxon>
        <taxon>organismal metagenomes</taxon>
    </lineage>
</organism>
<evidence type="ECO:0000313" key="1">
    <source>
        <dbReference type="EMBL" id="QHT09487.1"/>
    </source>
</evidence>
<protein>
    <submittedName>
        <fullName evidence="1">Uncharacterized protein</fullName>
    </submittedName>
</protein>
<reference evidence="1" key="1">
    <citation type="journal article" date="2020" name="Nature">
        <title>Giant virus diversity and host interactions through global metagenomics.</title>
        <authorList>
            <person name="Schulz F."/>
            <person name="Roux S."/>
            <person name="Paez-Espino D."/>
            <person name="Jungbluth S."/>
            <person name="Walsh D.A."/>
            <person name="Denef V.J."/>
            <person name="McMahon K.D."/>
            <person name="Konstantinidis K.T."/>
            <person name="Eloe-Fadrosh E.A."/>
            <person name="Kyrpides N.C."/>
            <person name="Woyke T."/>
        </authorList>
    </citation>
    <scope>NUCLEOTIDE SEQUENCE</scope>
    <source>
        <strain evidence="1">GVMAG-M-3300023174-102</strain>
    </source>
</reference>
<proteinExistence type="predicted"/>
<sequence length="105" mass="12527">MNKFPGEIGVNHKDNFSEYYMRFILQNLRQAIYKHILQDDENNCFDLENFCRSQSIKLTSIIEFVKTQIVPELVKLGWKYKFAYGETALFIYSSENPPVSWYEEI</sequence>
<accession>A0A6C0CYZ3</accession>
<name>A0A6C0CYZ3_9ZZZZ</name>